<dbReference type="EMBL" id="JAFKMG010000914">
    <property type="protein sequence ID" value="MBN8799638.1"/>
    <property type="molecule type" value="Genomic_DNA"/>
</dbReference>
<accession>A0A9D8KXA8</accession>
<protein>
    <submittedName>
        <fullName evidence="1">Uncharacterized protein</fullName>
    </submittedName>
</protein>
<gene>
    <name evidence="1" type="ORF">J0H45_09820</name>
</gene>
<evidence type="ECO:0000313" key="2">
    <source>
        <dbReference type="Proteomes" id="UP000664815"/>
    </source>
</evidence>
<reference evidence="1" key="1">
    <citation type="submission" date="2021-02" db="EMBL/GenBank/DDBJ databases">
        <title>Thiocyanate and organic carbon inputs drive convergent selection for specific autotrophic Afipia and Thiobacillus strains within complex microbiomes.</title>
        <authorList>
            <person name="Huddy R.J."/>
            <person name="Sachdeva R."/>
            <person name="Kadzinga F."/>
            <person name="Kantor R.S."/>
            <person name="Harrison S.T.L."/>
            <person name="Banfield J.F."/>
        </authorList>
    </citation>
    <scope>NUCLEOTIDE SEQUENCE</scope>
    <source>
        <strain evidence="1">SCN18_10_11_15_R1_P_69_7</strain>
    </source>
</reference>
<dbReference type="Proteomes" id="UP000664815">
    <property type="component" value="Unassembled WGS sequence"/>
</dbReference>
<proteinExistence type="predicted"/>
<dbReference type="RefSeq" id="WP_273081215.1">
    <property type="nucleotide sequence ID" value="NZ_JAFKME010000004.1"/>
</dbReference>
<evidence type="ECO:0000313" key="1">
    <source>
        <dbReference type="EMBL" id="MBN8799638.1"/>
    </source>
</evidence>
<name>A0A9D8KXA8_9GAMM</name>
<sequence length="109" mass="12095">MAIVISERENVLEVIELYAPDIRIRGNPVDKPAGSIQLELHKLEYRNGEFVRMDPLGIVGETVGEFAAREFDVNGKTITGLDVVTVVEAYTAMMYQERIVGVVEESDPA</sequence>
<dbReference type="AlphaFoldDB" id="A0A9D8KXA8"/>
<comment type="caution">
    <text evidence="1">The sequence shown here is derived from an EMBL/GenBank/DDBJ whole genome shotgun (WGS) entry which is preliminary data.</text>
</comment>
<organism evidence="1 2">
    <name type="scientific">Stenotrophomonas nitritireducens</name>
    <dbReference type="NCBI Taxonomy" id="83617"/>
    <lineage>
        <taxon>Bacteria</taxon>
        <taxon>Pseudomonadati</taxon>
        <taxon>Pseudomonadota</taxon>
        <taxon>Gammaproteobacteria</taxon>
        <taxon>Lysobacterales</taxon>
        <taxon>Lysobacteraceae</taxon>
        <taxon>Stenotrophomonas</taxon>
    </lineage>
</organism>